<feature type="domain" description="OLD protein-like TOPRIM" evidence="1">
    <location>
        <begin position="2"/>
        <end position="66"/>
    </location>
</feature>
<dbReference type="EMBL" id="RBOM01000010">
    <property type="protein sequence ID" value="RMM69009.1"/>
    <property type="molecule type" value="Genomic_DNA"/>
</dbReference>
<reference evidence="2 3" key="1">
    <citation type="submission" date="2018-08" db="EMBL/GenBank/DDBJ databases">
        <title>Recombination of ecologically and evolutionarily significant loci maintains genetic cohesion in the Pseudomonas syringae species complex.</title>
        <authorList>
            <person name="Dillon M."/>
            <person name="Thakur S."/>
            <person name="Almeida R.N.D."/>
            <person name="Weir B.S."/>
            <person name="Guttman D.S."/>
        </authorList>
    </citation>
    <scope>NUCLEOTIDE SEQUENCE [LARGE SCALE GENOMIC DNA]</scope>
    <source>
        <strain evidence="2 3">ICMP 4332</strain>
    </source>
</reference>
<dbReference type="Pfam" id="PF20469">
    <property type="entry name" value="OLD-like_TOPRIM"/>
    <property type="match status" value="1"/>
</dbReference>
<dbReference type="AlphaFoldDB" id="A0A3M3G674"/>
<dbReference type="CDD" id="cd01026">
    <property type="entry name" value="TOPRIM_OLD"/>
    <property type="match status" value="1"/>
</dbReference>
<sequence length="167" mass="17919">MFFADAAILVEGNVERLLMPQMIAKAAPRLQSNYLSVLEVGGAFGHRFKGLIDFLGLTSLIVTDIDSVSPPAAGALSMLTQFLDERLCNSKAASTRAGDVVLIVEPQLAFAGEVVVPIFHEHPQNLVLCRKCDGLASSQTEKLAGLEKGVRASRMYAHPQPSGEGKR</sequence>
<dbReference type="InterPro" id="IPR034139">
    <property type="entry name" value="TOPRIM_OLD"/>
</dbReference>
<name>A0A3M3G674_PSESG</name>
<evidence type="ECO:0000313" key="2">
    <source>
        <dbReference type="EMBL" id="RMM69009.1"/>
    </source>
</evidence>
<gene>
    <name evidence="2" type="ORF">ALQ74_02306</name>
</gene>
<protein>
    <recommendedName>
        <fullName evidence="1">OLD protein-like TOPRIM domain-containing protein</fullName>
    </recommendedName>
</protein>
<comment type="caution">
    <text evidence="2">The sequence shown here is derived from an EMBL/GenBank/DDBJ whole genome shotgun (WGS) entry which is preliminary data.</text>
</comment>
<dbReference type="Proteomes" id="UP000279057">
    <property type="component" value="Unassembled WGS sequence"/>
</dbReference>
<proteinExistence type="predicted"/>
<accession>A0A3M3G674</accession>
<evidence type="ECO:0000259" key="1">
    <source>
        <dbReference type="Pfam" id="PF20469"/>
    </source>
</evidence>
<organism evidence="2 3">
    <name type="scientific">Pseudomonas savastanoi pv. glycinea</name>
    <name type="common">Pseudomonas syringae pv. glycinea</name>
    <dbReference type="NCBI Taxonomy" id="318"/>
    <lineage>
        <taxon>Bacteria</taxon>
        <taxon>Pseudomonadati</taxon>
        <taxon>Pseudomonadota</taxon>
        <taxon>Gammaproteobacteria</taxon>
        <taxon>Pseudomonadales</taxon>
        <taxon>Pseudomonadaceae</taxon>
        <taxon>Pseudomonas</taxon>
    </lineage>
</organism>
<evidence type="ECO:0000313" key="3">
    <source>
        <dbReference type="Proteomes" id="UP000279057"/>
    </source>
</evidence>